<sequence>MSDNQSYHSSHATTVGLDYEPSQADHEIRMIREAELTEEERNEAALYRHRKRQRLGHSPPTSPPKQGSEDNEEFPRSTAQQARHSIRAQDPESDNDSDHELVVQVARLKNRLNVALQERDDFEDQCNQYQQAYLQADAQRSQLREELQRWEKAATAASALTKMLRPYGS</sequence>
<protein>
    <submittedName>
        <fullName evidence="3">Uncharacterized protein</fullName>
    </submittedName>
</protein>
<keyword evidence="1" id="KW-0175">Coiled coil</keyword>
<evidence type="ECO:0000313" key="4">
    <source>
        <dbReference type="Proteomes" id="UP001218218"/>
    </source>
</evidence>
<feature type="compositionally biased region" description="Polar residues" evidence="2">
    <location>
        <begin position="1"/>
        <end position="13"/>
    </location>
</feature>
<feature type="region of interest" description="Disordered" evidence="2">
    <location>
        <begin position="1"/>
        <end position="101"/>
    </location>
</feature>
<organism evidence="3 4">
    <name type="scientific">Mycena albidolilacea</name>
    <dbReference type="NCBI Taxonomy" id="1033008"/>
    <lineage>
        <taxon>Eukaryota</taxon>
        <taxon>Fungi</taxon>
        <taxon>Dikarya</taxon>
        <taxon>Basidiomycota</taxon>
        <taxon>Agaricomycotina</taxon>
        <taxon>Agaricomycetes</taxon>
        <taxon>Agaricomycetidae</taxon>
        <taxon>Agaricales</taxon>
        <taxon>Marasmiineae</taxon>
        <taxon>Mycenaceae</taxon>
        <taxon>Mycena</taxon>
    </lineage>
</organism>
<evidence type="ECO:0000256" key="2">
    <source>
        <dbReference type="SAM" id="MobiDB-lite"/>
    </source>
</evidence>
<proteinExistence type="predicted"/>
<gene>
    <name evidence="3" type="ORF">DFH08DRAFT_866278</name>
</gene>
<evidence type="ECO:0000313" key="3">
    <source>
        <dbReference type="EMBL" id="KAJ7348650.1"/>
    </source>
</evidence>
<evidence type="ECO:0000256" key="1">
    <source>
        <dbReference type="SAM" id="Coils"/>
    </source>
</evidence>
<name>A0AAD7A497_9AGAR</name>
<accession>A0AAD7A497</accession>
<reference evidence="3" key="1">
    <citation type="submission" date="2023-03" db="EMBL/GenBank/DDBJ databases">
        <title>Massive genome expansion in bonnet fungi (Mycena s.s.) driven by repeated elements and novel gene families across ecological guilds.</title>
        <authorList>
            <consortium name="Lawrence Berkeley National Laboratory"/>
            <person name="Harder C.B."/>
            <person name="Miyauchi S."/>
            <person name="Viragh M."/>
            <person name="Kuo A."/>
            <person name="Thoen E."/>
            <person name="Andreopoulos B."/>
            <person name="Lu D."/>
            <person name="Skrede I."/>
            <person name="Drula E."/>
            <person name="Henrissat B."/>
            <person name="Morin E."/>
            <person name="Kohler A."/>
            <person name="Barry K."/>
            <person name="LaButti K."/>
            <person name="Morin E."/>
            <person name="Salamov A."/>
            <person name="Lipzen A."/>
            <person name="Mereny Z."/>
            <person name="Hegedus B."/>
            <person name="Baldrian P."/>
            <person name="Stursova M."/>
            <person name="Weitz H."/>
            <person name="Taylor A."/>
            <person name="Grigoriev I.V."/>
            <person name="Nagy L.G."/>
            <person name="Martin F."/>
            <person name="Kauserud H."/>
        </authorList>
    </citation>
    <scope>NUCLEOTIDE SEQUENCE</scope>
    <source>
        <strain evidence="3">CBHHK002</strain>
    </source>
</reference>
<dbReference type="EMBL" id="JARIHO010000017">
    <property type="protein sequence ID" value="KAJ7348650.1"/>
    <property type="molecule type" value="Genomic_DNA"/>
</dbReference>
<dbReference type="Proteomes" id="UP001218218">
    <property type="component" value="Unassembled WGS sequence"/>
</dbReference>
<keyword evidence="4" id="KW-1185">Reference proteome</keyword>
<comment type="caution">
    <text evidence="3">The sequence shown here is derived from an EMBL/GenBank/DDBJ whole genome shotgun (WGS) entry which is preliminary data.</text>
</comment>
<dbReference type="AlphaFoldDB" id="A0AAD7A497"/>
<feature type="compositionally biased region" description="Basic and acidic residues" evidence="2">
    <location>
        <begin position="23"/>
        <end position="35"/>
    </location>
</feature>
<feature type="coiled-coil region" evidence="1">
    <location>
        <begin position="105"/>
        <end position="160"/>
    </location>
</feature>